<name>A0ABV2JGT4_9STRE</name>
<evidence type="ECO:0000256" key="2">
    <source>
        <dbReference type="ARBA" id="ARBA00022801"/>
    </source>
</evidence>
<keyword evidence="2 6" id="KW-0378">Hydrolase</keyword>
<feature type="chain" id="PRO_5045532298" evidence="4">
    <location>
        <begin position="23"/>
        <end position="554"/>
    </location>
</feature>
<dbReference type="Proteomes" id="UP001549037">
    <property type="component" value="Unassembled WGS sequence"/>
</dbReference>
<keyword evidence="7" id="KW-1185">Reference proteome</keyword>
<dbReference type="Gene3D" id="2.115.10.20">
    <property type="entry name" value="Glycosyl hydrolase domain, family 43"/>
    <property type="match status" value="1"/>
</dbReference>
<comment type="caution">
    <text evidence="6">The sequence shown here is derived from an EMBL/GenBank/DDBJ whole genome shotgun (WGS) entry which is preliminary data.</text>
</comment>
<dbReference type="PROSITE" id="PS51257">
    <property type="entry name" value="PROKAR_LIPOPROTEIN"/>
    <property type="match status" value="1"/>
</dbReference>
<accession>A0ABV2JGT4</accession>
<evidence type="ECO:0000256" key="3">
    <source>
        <dbReference type="ARBA" id="ARBA00023295"/>
    </source>
</evidence>
<dbReference type="InterPro" id="IPR013148">
    <property type="entry name" value="Glyco_hydro_32_N"/>
</dbReference>
<evidence type="ECO:0000313" key="6">
    <source>
        <dbReference type="EMBL" id="MET3634443.1"/>
    </source>
</evidence>
<protein>
    <submittedName>
        <fullName evidence="6">Levanbiose-producing levanase</fullName>
        <ecNumber evidence="6">3.2.1.64</ecNumber>
    </submittedName>
</protein>
<keyword evidence="4" id="KW-0732">Signal</keyword>
<dbReference type="Pfam" id="PF00251">
    <property type="entry name" value="Glyco_hydro_32N"/>
    <property type="match status" value="1"/>
</dbReference>
<reference evidence="6 7" key="1">
    <citation type="submission" date="2024-06" db="EMBL/GenBank/DDBJ databases">
        <title>Genomic Encyclopedia of Type Strains, Phase IV (KMG-IV): sequencing the most valuable type-strain genomes for metagenomic binning, comparative biology and taxonomic classification.</title>
        <authorList>
            <person name="Goeker M."/>
        </authorList>
    </citation>
    <scope>NUCLEOTIDE SEQUENCE [LARGE SCALE GENOMIC DNA]</scope>
    <source>
        <strain evidence="6 7">DSM 28302</strain>
    </source>
</reference>
<dbReference type="PANTHER" id="PTHR42800:SF3">
    <property type="entry name" value="GLYCOSYL HYDROLASE FAMILY 32 N-TERMINAL DOMAIN-CONTAINING PROTEIN"/>
    <property type="match status" value="1"/>
</dbReference>
<proteinExistence type="inferred from homology"/>
<dbReference type="SUPFAM" id="SSF49899">
    <property type="entry name" value="Concanavalin A-like lectins/glucanases"/>
    <property type="match status" value="1"/>
</dbReference>
<dbReference type="InterPro" id="IPR001362">
    <property type="entry name" value="Glyco_hydro_32"/>
</dbReference>
<dbReference type="GO" id="GO:0033912">
    <property type="term" value="F:2,6-beta-fructan 6-levanbiohydrolase activity"/>
    <property type="evidence" value="ECO:0007669"/>
    <property type="project" value="UniProtKB-EC"/>
</dbReference>
<dbReference type="EC" id="3.2.1.64" evidence="6"/>
<dbReference type="SMART" id="SM00640">
    <property type="entry name" value="Glyco_32"/>
    <property type="match status" value="1"/>
</dbReference>
<evidence type="ECO:0000259" key="5">
    <source>
        <dbReference type="Pfam" id="PF00251"/>
    </source>
</evidence>
<evidence type="ECO:0000256" key="4">
    <source>
        <dbReference type="SAM" id="SignalP"/>
    </source>
</evidence>
<keyword evidence="3 6" id="KW-0326">Glycosidase</keyword>
<dbReference type="InterPro" id="IPR013320">
    <property type="entry name" value="ConA-like_dom_sf"/>
</dbReference>
<feature type="domain" description="Glycosyl hydrolase family 32 N-terminal" evidence="5">
    <location>
        <begin position="33"/>
        <end position="364"/>
    </location>
</feature>
<comment type="similarity">
    <text evidence="1">Belongs to the glycosyl hydrolase 32 family.</text>
</comment>
<dbReference type="RefSeq" id="WP_354368811.1">
    <property type="nucleotide sequence ID" value="NZ_JBEPLN010000015.1"/>
</dbReference>
<sequence length="554" mass="62498">MKKEFLISVLLFFMLAILSACQKQLSEPKQPYHLTVKDNWSNDLQTISWNDEKKYYDIYFLHSKDGASNPFGENGQDWYHTTTSDFITYSPQTSAISSQGGHKTQGFRSAWTGSVITNSKGLFKDIAPSGKIAYISGLKKDDGSQNIWGLWSEDGKRYSHVLNGGKPILTTSLSANHSDFRDPYVIYYKDELLMYVAEGDVIGVYRSKDGLNWSKADPKGQSKILASTFFKGRTWDGNAPVECPVIKTMQTSDGKEKQILFFGAKDASKGETTGTYYTVGRLDENGLFVAETNTKRLDLGSDYYGANFSGSETLDEVSDELVTMGWIGNWNYSAKGIHSDQEAKSDYIDHLGTYSLARQLTLNPDLTLTQTVITNKTTLQKVYKNITVKNPISQDRKAFENTRKDGTRAYGLVDLAHQLSRQRYQLIAETLPSGKVYLDIWQGGDYMRMQIDMDKEILQVSTRAGELDNGLEGQVSSSYYYDGLLGDGEGYQVSFDKAQWKTFKVDIFTDDRVVEFFFPDGQSYTLSRFSNRNHQDVKLYTTNESLILSLLVLN</sequence>
<gene>
    <name evidence="6" type="ORF">ABID28_001086</name>
</gene>
<dbReference type="EMBL" id="JBEPLN010000015">
    <property type="protein sequence ID" value="MET3634443.1"/>
    <property type="molecule type" value="Genomic_DNA"/>
</dbReference>
<dbReference type="SUPFAM" id="SSF75005">
    <property type="entry name" value="Arabinanase/levansucrase/invertase"/>
    <property type="match status" value="1"/>
</dbReference>
<dbReference type="PANTHER" id="PTHR42800">
    <property type="entry name" value="EXOINULINASE INUD (AFU_ORTHOLOGUE AFUA_5G00480)"/>
    <property type="match status" value="1"/>
</dbReference>
<organism evidence="6 7">
    <name type="scientific">Streptococcus porcorum</name>
    <dbReference type="NCBI Taxonomy" id="701526"/>
    <lineage>
        <taxon>Bacteria</taxon>
        <taxon>Bacillati</taxon>
        <taxon>Bacillota</taxon>
        <taxon>Bacilli</taxon>
        <taxon>Lactobacillales</taxon>
        <taxon>Streptococcaceae</taxon>
        <taxon>Streptococcus</taxon>
    </lineage>
</organism>
<dbReference type="InterPro" id="IPR023296">
    <property type="entry name" value="Glyco_hydro_beta-prop_sf"/>
</dbReference>
<evidence type="ECO:0000256" key="1">
    <source>
        <dbReference type="ARBA" id="ARBA00009902"/>
    </source>
</evidence>
<evidence type="ECO:0000313" key="7">
    <source>
        <dbReference type="Proteomes" id="UP001549037"/>
    </source>
</evidence>
<feature type="signal peptide" evidence="4">
    <location>
        <begin position="1"/>
        <end position="22"/>
    </location>
</feature>